<comment type="caution">
    <text evidence="6">The sequence shown here is derived from an EMBL/GenBank/DDBJ whole genome shotgun (WGS) entry which is preliminary data.</text>
</comment>
<evidence type="ECO:0000313" key="7">
    <source>
        <dbReference type="Proteomes" id="UP000004349"/>
    </source>
</evidence>
<comment type="similarity">
    <text evidence="1">Belongs to the ner transcriptional regulatory family.</text>
</comment>
<evidence type="ECO:0000259" key="5">
    <source>
        <dbReference type="PROSITE" id="PS50943"/>
    </source>
</evidence>
<sequence length="72" mass="8101">MKEKETIASDWHQADIKAELEKKGLNMTELSRTAGLAEGTLRNVFRVRYPKAQKIIAGALGVSPETIWPSRY</sequence>
<protein>
    <submittedName>
        <fullName evidence="6">Maltose metabolism regulator</fullName>
    </submittedName>
</protein>
<dbReference type="EMBL" id="AFWE01000181">
    <property type="protein sequence ID" value="EGU33017.1"/>
    <property type="molecule type" value="Genomic_DNA"/>
</dbReference>
<organism evidence="6 7">
    <name type="scientific">Vibrio scophthalmi LMG 19158</name>
    <dbReference type="NCBI Taxonomy" id="870967"/>
    <lineage>
        <taxon>Bacteria</taxon>
        <taxon>Pseudomonadati</taxon>
        <taxon>Pseudomonadota</taxon>
        <taxon>Gammaproteobacteria</taxon>
        <taxon>Vibrionales</taxon>
        <taxon>Vibrionaceae</taxon>
        <taxon>Vibrio</taxon>
    </lineage>
</organism>
<gene>
    <name evidence="6" type="ORF">VIS19158_02149</name>
</gene>
<dbReference type="InterPro" id="IPR010982">
    <property type="entry name" value="Lambda_DNA-bd_dom_sf"/>
</dbReference>
<dbReference type="InterPro" id="IPR038722">
    <property type="entry name" value="Ner_HTH_dom"/>
</dbReference>
<dbReference type="InterPro" id="IPR001387">
    <property type="entry name" value="Cro/C1-type_HTH"/>
</dbReference>
<name>F9RRK1_9VIBR</name>
<proteinExistence type="inferred from homology"/>
<dbReference type="PROSITE" id="PS50943">
    <property type="entry name" value="HTH_CROC1"/>
    <property type="match status" value="1"/>
</dbReference>
<evidence type="ECO:0000256" key="4">
    <source>
        <dbReference type="ARBA" id="ARBA00023163"/>
    </source>
</evidence>
<dbReference type="RefSeq" id="WP_005597391.1">
    <property type="nucleotide sequence ID" value="NZ_AFWE01000181.1"/>
</dbReference>
<dbReference type="Gene3D" id="1.10.260.40">
    <property type="entry name" value="lambda repressor-like DNA-binding domains"/>
    <property type="match status" value="1"/>
</dbReference>
<evidence type="ECO:0000256" key="3">
    <source>
        <dbReference type="ARBA" id="ARBA00023125"/>
    </source>
</evidence>
<feature type="domain" description="HTH cro/C1-type" evidence="5">
    <location>
        <begin position="16"/>
        <end position="67"/>
    </location>
</feature>
<reference evidence="6 7" key="1">
    <citation type="journal article" date="2012" name="Int. J. Syst. Evol. Microbiol.">
        <title>Vibrio caribbeanicus sp. nov., isolated from the marine sponge Scleritoderma cyanea.</title>
        <authorList>
            <person name="Hoffmann M."/>
            <person name="Monday S.R."/>
            <person name="Allard M.W."/>
            <person name="Strain E.A."/>
            <person name="Whittaker P."/>
            <person name="Naum M."/>
            <person name="McCarthy P.J."/>
            <person name="Lopez J.V."/>
            <person name="Fischer M."/>
            <person name="Brown E.W."/>
        </authorList>
    </citation>
    <scope>NUCLEOTIDE SEQUENCE [LARGE SCALE GENOMIC DNA]</scope>
    <source>
        <strain evidence="6 7">LMG 19158</strain>
    </source>
</reference>
<dbReference type="Pfam" id="PF13693">
    <property type="entry name" value="HTH_35"/>
    <property type="match status" value="1"/>
</dbReference>
<keyword evidence="4" id="KW-0804">Transcription</keyword>
<dbReference type="GO" id="GO:0003677">
    <property type="term" value="F:DNA binding"/>
    <property type="evidence" value="ECO:0007669"/>
    <property type="project" value="UniProtKB-KW"/>
</dbReference>
<evidence type="ECO:0000256" key="1">
    <source>
        <dbReference type="ARBA" id="ARBA00006157"/>
    </source>
</evidence>
<dbReference type="SUPFAM" id="SSF47413">
    <property type="entry name" value="lambda repressor-like DNA-binding domains"/>
    <property type="match status" value="1"/>
</dbReference>
<keyword evidence="2" id="KW-0805">Transcription regulation</keyword>
<dbReference type="eggNOG" id="COG3423">
    <property type="taxonomic scope" value="Bacteria"/>
</dbReference>
<dbReference type="AlphaFoldDB" id="F9RRK1"/>
<keyword evidence="3" id="KW-0238">DNA-binding</keyword>
<dbReference type="Proteomes" id="UP000004349">
    <property type="component" value="Unassembled WGS sequence"/>
</dbReference>
<evidence type="ECO:0000256" key="2">
    <source>
        <dbReference type="ARBA" id="ARBA00023015"/>
    </source>
</evidence>
<accession>F9RRK1</accession>
<evidence type="ECO:0000313" key="6">
    <source>
        <dbReference type="EMBL" id="EGU33017.1"/>
    </source>
</evidence>